<dbReference type="Proteomes" id="UP001501326">
    <property type="component" value="Unassembled WGS sequence"/>
</dbReference>
<keyword evidence="6" id="KW-1185">Reference proteome</keyword>
<evidence type="ECO:0000256" key="2">
    <source>
        <dbReference type="ARBA" id="ARBA00023315"/>
    </source>
</evidence>
<name>A0ABN3UHM0_9MICO</name>
<dbReference type="Pfam" id="PF13302">
    <property type="entry name" value="Acetyltransf_3"/>
    <property type="match status" value="1"/>
</dbReference>
<comment type="similarity">
    <text evidence="3">Belongs to the acetyltransferase family. RimJ subfamily.</text>
</comment>
<dbReference type="RefSeq" id="WP_344190925.1">
    <property type="nucleotide sequence ID" value="NZ_BAAARN010000001.1"/>
</dbReference>
<keyword evidence="2" id="KW-0012">Acyltransferase</keyword>
<dbReference type="SUPFAM" id="SSF55729">
    <property type="entry name" value="Acyl-CoA N-acyltransferases (Nat)"/>
    <property type="match status" value="1"/>
</dbReference>
<proteinExistence type="inferred from homology"/>
<dbReference type="InterPro" id="IPR051531">
    <property type="entry name" value="N-acetyltransferase"/>
</dbReference>
<dbReference type="Gene3D" id="3.40.630.30">
    <property type="match status" value="1"/>
</dbReference>
<evidence type="ECO:0000313" key="6">
    <source>
        <dbReference type="Proteomes" id="UP001501326"/>
    </source>
</evidence>
<comment type="caution">
    <text evidence="5">The sequence shown here is derived from an EMBL/GenBank/DDBJ whole genome shotgun (WGS) entry which is preliminary data.</text>
</comment>
<reference evidence="5 6" key="1">
    <citation type="journal article" date="2019" name="Int. J. Syst. Evol. Microbiol.">
        <title>The Global Catalogue of Microorganisms (GCM) 10K type strain sequencing project: providing services to taxonomists for standard genome sequencing and annotation.</title>
        <authorList>
            <consortium name="The Broad Institute Genomics Platform"/>
            <consortium name="The Broad Institute Genome Sequencing Center for Infectious Disease"/>
            <person name="Wu L."/>
            <person name="Ma J."/>
        </authorList>
    </citation>
    <scope>NUCLEOTIDE SEQUENCE [LARGE SCALE GENOMIC DNA]</scope>
    <source>
        <strain evidence="5 6">JCM 16378</strain>
    </source>
</reference>
<evidence type="ECO:0000313" key="5">
    <source>
        <dbReference type="EMBL" id="GAA2733051.1"/>
    </source>
</evidence>
<dbReference type="InterPro" id="IPR016181">
    <property type="entry name" value="Acyl_CoA_acyltransferase"/>
</dbReference>
<feature type="domain" description="N-acetyltransferase" evidence="4">
    <location>
        <begin position="6"/>
        <end position="169"/>
    </location>
</feature>
<dbReference type="InterPro" id="IPR000182">
    <property type="entry name" value="GNAT_dom"/>
</dbReference>
<evidence type="ECO:0000256" key="3">
    <source>
        <dbReference type="ARBA" id="ARBA00038502"/>
    </source>
</evidence>
<dbReference type="PROSITE" id="PS51186">
    <property type="entry name" value="GNAT"/>
    <property type="match status" value="1"/>
</dbReference>
<organism evidence="5 6">
    <name type="scientific">Pedococcus aerophilus</name>
    <dbReference type="NCBI Taxonomy" id="436356"/>
    <lineage>
        <taxon>Bacteria</taxon>
        <taxon>Bacillati</taxon>
        <taxon>Actinomycetota</taxon>
        <taxon>Actinomycetes</taxon>
        <taxon>Micrococcales</taxon>
        <taxon>Intrasporangiaceae</taxon>
        <taxon>Pedococcus</taxon>
    </lineage>
</organism>
<evidence type="ECO:0000256" key="1">
    <source>
        <dbReference type="ARBA" id="ARBA00022679"/>
    </source>
</evidence>
<sequence>MLPDGYTLRPLSLGDSAALAHAALRNREHLRPWEPARPETFFTADGQLEVVRGRLHQVELGLYDCWLLWHDDTVVGAANLQNIVRGAMQGADVGYWVDHQHLRRGLAVAALEHLVQRGNALGLHRLGASTMVANLPSQAVLRRCGFIECGRIPQFLHLDGDWRDSLLFNLVLHDGPPRG</sequence>
<dbReference type="PANTHER" id="PTHR43792">
    <property type="entry name" value="GNAT FAMILY, PUTATIVE (AFU_ORTHOLOGUE AFUA_3G00765)-RELATED-RELATED"/>
    <property type="match status" value="1"/>
</dbReference>
<accession>A0ABN3UHM0</accession>
<dbReference type="EMBL" id="BAAARN010000001">
    <property type="protein sequence ID" value="GAA2733051.1"/>
    <property type="molecule type" value="Genomic_DNA"/>
</dbReference>
<dbReference type="PANTHER" id="PTHR43792:SF8">
    <property type="entry name" value="[RIBOSOMAL PROTEIN US5]-ALANINE N-ACETYLTRANSFERASE"/>
    <property type="match status" value="1"/>
</dbReference>
<protein>
    <submittedName>
        <fullName evidence="5">GNAT family protein</fullName>
    </submittedName>
</protein>
<keyword evidence="1" id="KW-0808">Transferase</keyword>
<gene>
    <name evidence="5" type="ORF">GCM10009867_10330</name>
</gene>
<evidence type="ECO:0000259" key="4">
    <source>
        <dbReference type="PROSITE" id="PS51186"/>
    </source>
</evidence>